<gene>
    <name evidence="1" type="ORF">JYE49_06335</name>
</gene>
<protein>
    <submittedName>
        <fullName evidence="1">Carbohydrate ABC transporter substrate-binding protein</fullName>
    </submittedName>
</protein>
<organism evidence="1 2">
    <name type="scientific">Aristaeella hokkaidonensis</name>
    <dbReference type="NCBI Taxonomy" id="3046382"/>
    <lineage>
        <taxon>Bacteria</taxon>
        <taxon>Bacillati</taxon>
        <taxon>Bacillota</taxon>
        <taxon>Clostridia</taxon>
        <taxon>Eubacteriales</taxon>
        <taxon>Aristaeellaceae</taxon>
        <taxon>Aristaeella</taxon>
    </lineage>
</organism>
<dbReference type="EMBL" id="CP068393">
    <property type="protein sequence ID" value="QUC68309.1"/>
    <property type="molecule type" value="Genomic_DNA"/>
</dbReference>
<evidence type="ECO:0000313" key="1">
    <source>
        <dbReference type="EMBL" id="QUC68309.1"/>
    </source>
</evidence>
<dbReference type="Proteomes" id="UP000682782">
    <property type="component" value="Chromosome"/>
</dbReference>
<keyword evidence="2" id="KW-1185">Reference proteome</keyword>
<proteinExistence type="predicted"/>
<reference evidence="1" key="1">
    <citation type="submission" date="2021-01" db="EMBL/GenBank/DDBJ databases">
        <title>Complete genome sequence of Clostridiales bacterium R-7.</title>
        <authorList>
            <person name="Mahoney-Kurpe S.C."/>
            <person name="Palevich N."/>
            <person name="Koike S."/>
            <person name="Moon C.D."/>
            <person name="Attwood G.T."/>
        </authorList>
    </citation>
    <scope>NUCLEOTIDE SEQUENCE</scope>
    <source>
        <strain evidence="1">R-7</strain>
    </source>
</reference>
<accession>A0AC61N348</accession>
<sequence length="478" mass="53111">MKKIMALVLAALMVLGCCSFAAAEDIPEEYPEIIEGLDFGGATVYINDWYSSGERAEEPTEEQQAQYDYWDWLEETYNVKLVEIKLGDWDGMVAELQNIVSNKDNSELRIVGVSGGFCGPVLANGLFSEWTYGLENFNQATVEFMTIGGKCYGVCGGKFFEPRQCVFFNKKVLEDAGIKWDEIYDAQADGSWTWEKMESYMDAVKADKDNDGELDVFALTGNFDDGVVGLVVSNDADFYEKTAEGKLVYSADSDNTLAALNRAQEWNRNYYRPYVNWDDYKQFWPEGNVAFLIGQSYEGFNGNDVVNNVEEWGCVCMPKGPAAEAYTSAADNNVFGIPAVYDEETSLKLQQIYTLYRKNPVIDADEDAWATRLYELTDERAVEETYAYLRENGTIMNFNYIGDRNSTIGPNLTWGIMGGAASEQVEAARLAMEDMAAVFNGDKTQEQVDAEKAERDAAAAAAAEAAAAEEAAEEPAAE</sequence>
<evidence type="ECO:0000313" key="2">
    <source>
        <dbReference type="Proteomes" id="UP000682782"/>
    </source>
</evidence>
<name>A0AC61N348_9FIRM</name>